<evidence type="ECO:0000256" key="4">
    <source>
        <dbReference type="ARBA" id="ARBA00035256"/>
    </source>
</evidence>
<evidence type="ECO:0000313" key="7">
    <source>
        <dbReference type="EMBL" id="AZP36170.1"/>
    </source>
</evidence>
<dbReference type="HAMAP" id="MF_00291_B">
    <property type="entry name" value="Ribosomal_uS2_B"/>
    <property type="match status" value="1"/>
</dbReference>
<dbReference type="SUPFAM" id="SSF52313">
    <property type="entry name" value="Ribosomal protein S2"/>
    <property type="match status" value="1"/>
</dbReference>
<dbReference type="CDD" id="cd01425">
    <property type="entry name" value="RPS2"/>
    <property type="match status" value="1"/>
</dbReference>
<dbReference type="InterPro" id="IPR005706">
    <property type="entry name" value="Ribosomal_uS2_bac/mit/plastid"/>
</dbReference>
<accession>A0A3Q9CLR5</accession>
<dbReference type="InterPro" id="IPR023591">
    <property type="entry name" value="Ribosomal_uS2_flav_dom_sf"/>
</dbReference>
<keyword evidence="3 5" id="KW-0687">Ribonucleoprotein</keyword>
<dbReference type="NCBIfam" id="TIGR01011">
    <property type="entry name" value="rpsB_bact"/>
    <property type="match status" value="1"/>
</dbReference>
<organism evidence="7 8">
    <name type="scientific">Candidatus Annandia adelgestsuga</name>
    <dbReference type="NCBI Taxonomy" id="1302411"/>
    <lineage>
        <taxon>Bacteria</taxon>
        <taxon>Pseudomonadati</taxon>
        <taxon>Pseudomonadota</taxon>
        <taxon>Gammaproteobacteria</taxon>
        <taxon>Enterobacterales</taxon>
        <taxon>Enterobacteriaceae</taxon>
        <taxon>Candidatus Annandia</taxon>
    </lineage>
</organism>
<evidence type="ECO:0000313" key="8">
    <source>
        <dbReference type="Proteomes" id="UP000274458"/>
    </source>
</evidence>
<dbReference type="GO" id="GO:0003735">
    <property type="term" value="F:structural constituent of ribosome"/>
    <property type="evidence" value="ECO:0007669"/>
    <property type="project" value="InterPro"/>
</dbReference>
<sequence length="226" mass="25726">MIKVSIKDLLLAGVHFGHQKSYWNPNMKPYIFGTKNKIHIINLDITIKKINIALKEIYKLSTNKCKILFIGTKKSVKNIIKKTAIKCNQFFVNHRWLGGMLTNWCTVNKSIELLKKLEIQSNNGTFNKLTKKEALTRYKELNKLEKSIGGIKNMGRLPDAIFVIDALYERIAIKEAINLNIPIFAIVDTNSNPDGIDFVIPGNDDSIKSINLYLNLVSNTINCINY</sequence>
<keyword evidence="8" id="KW-1185">Reference proteome</keyword>
<dbReference type="PANTHER" id="PTHR12534">
    <property type="entry name" value="30S RIBOSOMAL PROTEIN S2 PROKARYOTIC AND ORGANELLAR"/>
    <property type="match status" value="1"/>
</dbReference>
<comment type="similarity">
    <text evidence="1 5 6">Belongs to the universal ribosomal protein uS2 family.</text>
</comment>
<dbReference type="Pfam" id="PF00318">
    <property type="entry name" value="Ribosomal_S2"/>
    <property type="match status" value="1"/>
</dbReference>
<dbReference type="RefSeq" id="WP_126071436.1">
    <property type="nucleotide sequence ID" value="NZ_CP026513.1"/>
</dbReference>
<dbReference type="EMBL" id="CP026513">
    <property type="protein sequence ID" value="AZP36170.1"/>
    <property type="molecule type" value="Genomic_DNA"/>
</dbReference>
<name>A0A3Q9CLR5_9ENTR</name>
<dbReference type="FunFam" id="1.10.287.610:FF:000001">
    <property type="entry name" value="30S ribosomal protein S2"/>
    <property type="match status" value="1"/>
</dbReference>
<evidence type="ECO:0000256" key="6">
    <source>
        <dbReference type="RuleBase" id="RU003631"/>
    </source>
</evidence>
<dbReference type="OrthoDB" id="9808036at2"/>
<dbReference type="Proteomes" id="UP000274458">
    <property type="component" value="Chromosome"/>
</dbReference>
<reference evidence="7 8" key="1">
    <citation type="journal article" date="2018" name="Genome Biol. Evol.">
        <title>Partnering With a Pest: Genomes of Hemlock Woolly Adelgid Symbionts Reveal Atypical Nutritional Provisioning Patterns in Dual-Obligate Bacteria.</title>
        <authorList>
            <person name="Weglarz K.M."/>
            <person name="Havill N.P."/>
            <person name="Burke G.R."/>
            <person name="von Dohlen C.D."/>
        </authorList>
    </citation>
    <scope>NUCLEOTIDE SEQUENCE [LARGE SCALE GENOMIC DNA]</scope>
    <source>
        <strain evidence="7">ENA</strain>
    </source>
</reference>
<keyword evidence="2 5" id="KW-0689">Ribosomal protein</keyword>
<evidence type="ECO:0000256" key="5">
    <source>
        <dbReference type="HAMAP-Rule" id="MF_00291"/>
    </source>
</evidence>
<dbReference type="Gene3D" id="3.40.50.10490">
    <property type="entry name" value="Glucose-6-phosphate isomerase like protein, domain 1"/>
    <property type="match status" value="1"/>
</dbReference>
<protein>
    <recommendedName>
        <fullName evidence="4 5">Small ribosomal subunit protein uS2</fullName>
    </recommendedName>
</protein>
<dbReference type="InterPro" id="IPR018130">
    <property type="entry name" value="Ribosomal_uS2_CS"/>
</dbReference>
<dbReference type="PROSITE" id="PS00963">
    <property type="entry name" value="RIBOSOMAL_S2_2"/>
    <property type="match status" value="1"/>
</dbReference>
<gene>
    <name evidence="5 7" type="primary">rpsB</name>
    <name evidence="7" type="ORF">C3B56_00044</name>
</gene>
<dbReference type="KEGG" id="aade:C3B56_00044"/>
<evidence type="ECO:0000256" key="3">
    <source>
        <dbReference type="ARBA" id="ARBA00023274"/>
    </source>
</evidence>
<evidence type="ECO:0000256" key="2">
    <source>
        <dbReference type="ARBA" id="ARBA00022980"/>
    </source>
</evidence>
<evidence type="ECO:0000256" key="1">
    <source>
        <dbReference type="ARBA" id="ARBA00006242"/>
    </source>
</evidence>
<proteinExistence type="inferred from homology"/>
<dbReference type="InterPro" id="IPR001865">
    <property type="entry name" value="Ribosomal_uS2"/>
</dbReference>
<dbReference type="PRINTS" id="PR00395">
    <property type="entry name" value="RIBOSOMALS2"/>
</dbReference>
<dbReference type="PANTHER" id="PTHR12534:SF0">
    <property type="entry name" value="SMALL RIBOSOMAL SUBUNIT PROTEIN US2M"/>
    <property type="match status" value="1"/>
</dbReference>
<dbReference type="Gene3D" id="1.10.287.610">
    <property type="entry name" value="Helix hairpin bin"/>
    <property type="match status" value="1"/>
</dbReference>
<dbReference type="GO" id="GO:0022627">
    <property type="term" value="C:cytosolic small ribosomal subunit"/>
    <property type="evidence" value="ECO:0007669"/>
    <property type="project" value="TreeGrafter"/>
</dbReference>
<dbReference type="GO" id="GO:0006412">
    <property type="term" value="P:translation"/>
    <property type="evidence" value="ECO:0007669"/>
    <property type="project" value="UniProtKB-UniRule"/>
</dbReference>
<dbReference type="AlphaFoldDB" id="A0A3Q9CLR5"/>